<sequence length="286" mass="31468">MERQFSSFCKSLGSFLSHVESTTTSLTQSIQSPPIPIDSVTSSFLRTINSRASTVGESFERLESLTIGTVSSEELLGHCNEVYKMHEMHIRNLEEFLSGYGYVPPPSPPPAKSFLYEENDEFQSELEDERTVAPVITGKNDSGEDNDQLFADNMTKFNSDGMHNNDIFNNSTNTLDTSVTVEDVSVSHGSSTNYGIKISKGSYDGLASFMKTLASWEDLVEAVAKINSQLSKHIGQNGTISFTENDIEPLGYGSKGRTYILLLYKMKSLAMESVVGSTSSTVYHVI</sequence>
<keyword evidence="10" id="KW-0206">Cytoskeleton</keyword>
<gene>
    <name evidence="13" type="ORF">ZOSMA_92G00730</name>
</gene>
<keyword evidence="7" id="KW-0493">Microtubule</keyword>
<dbReference type="PANTHER" id="PTHR48118">
    <property type="entry name" value="SPINDLE AND KINETOCHORE-ASSOCIATED PROTEIN 3"/>
    <property type="match status" value="1"/>
</dbReference>
<name>A0A0K9NJB9_ZOSMR</name>
<organism evidence="13 14">
    <name type="scientific">Zostera marina</name>
    <name type="common">Eelgrass</name>
    <dbReference type="NCBI Taxonomy" id="29655"/>
    <lineage>
        <taxon>Eukaryota</taxon>
        <taxon>Viridiplantae</taxon>
        <taxon>Streptophyta</taxon>
        <taxon>Embryophyta</taxon>
        <taxon>Tracheophyta</taxon>
        <taxon>Spermatophyta</taxon>
        <taxon>Magnoliopsida</taxon>
        <taxon>Liliopsida</taxon>
        <taxon>Zosteraceae</taxon>
        <taxon>Zostera</taxon>
    </lineage>
</organism>
<keyword evidence="8" id="KW-0498">Mitosis</keyword>
<dbReference type="GO" id="GO:0000940">
    <property type="term" value="C:outer kinetochore"/>
    <property type="evidence" value="ECO:0007669"/>
    <property type="project" value="InterPro"/>
</dbReference>
<evidence type="ECO:0000256" key="3">
    <source>
        <dbReference type="ARBA" id="ARBA00007716"/>
    </source>
</evidence>
<keyword evidence="11" id="KW-0131">Cell cycle</keyword>
<evidence type="ECO:0000256" key="5">
    <source>
        <dbReference type="ARBA" id="ARBA00022490"/>
    </source>
</evidence>
<keyword evidence="4" id="KW-0158">Chromosome</keyword>
<evidence type="ECO:0000256" key="6">
    <source>
        <dbReference type="ARBA" id="ARBA00022618"/>
    </source>
</evidence>
<comment type="subcellular location">
    <subcellularLocation>
        <location evidence="2">Chromosome</location>
        <location evidence="2">Centromere</location>
        <location evidence="2">Kinetochore</location>
    </subcellularLocation>
    <subcellularLocation>
        <location evidence="1">Cytoplasm</location>
        <location evidence="1">Cytoskeleton</location>
        <location evidence="1">Spindle</location>
    </subcellularLocation>
</comment>
<evidence type="ECO:0000256" key="8">
    <source>
        <dbReference type="ARBA" id="ARBA00022776"/>
    </source>
</evidence>
<keyword evidence="12" id="KW-0137">Centromere</keyword>
<evidence type="ECO:0000256" key="12">
    <source>
        <dbReference type="ARBA" id="ARBA00023328"/>
    </source>
</evidence>
<comment type="caution">
    <text evidence="13">The sequence shown here is derived from an EMBL/GenBank/DDBJ whole genome shotgun (WGS) entry which is preliminary data.</text>
</comment>
<keyword evidence="9" id="KW-0995">Kinetochore</keyword>
<evidence type="ECO:0000313" key="14">
    <source>
        <dbReference type="Proteomes" id="UP000036987"/>
    </source>
</evidence>
<dbReference type="GO" id="GO:0000776">
    <property type="term" value="C:kinetochore"/>
    <property type="evidence" value="ECO:0000318"/>
    <property type="project" value="GO_Central"/>
</dbReference>
<evidence type="ECO:0000313" key="13">
    <source>
        <dbReference type="EMBL" id="KMZ56708.1"/>
    </source>
</evidence>
<evidence type="ECO:0000256" key="9">
    <source>
        <dbReference type="ARBA" id="ARBA00022838"/>
    </source>
</evidence>
<reference evidence="14" key="1">
    <citation type="journal article" date="2016" name="Nature">
        <title>The genome of the seagrass Zostera marina reveals angiosperm adaptation to the sea.</title>
        <authorList>
            <person name="Olsen J.L."/>
            <person name="Rouze P."/>
            <person name="Verhelst B."/>
            <person name="Lin Y.-C."/>
            <person name="Bayer T."/>
            <person name="Collen J."/>
            <person name="Dattolo E."/>
            <person name="De Paoli E."/>
            <person name="Dittami S."/>
            <person name="Maumus F."/>
            <person name="Michel G."/>
            <person name="Kersting A."/>
            <person name="Lauritano C."/>
            <person name="Lohaus R."/>
            <person name="Toepel M."/>
            <person name="Tonon T."/>
            <person name="Vanneste K."/>
            <person name="Amirebrahimi M."/>
            <person name="Brakel J."/>
            <person name="Bostroem C."/>
            <person name="Chovatia M."/>
            <person name="Grimwood J."/>
            <person name="Jenkins J.W."/>
            <person name="Jueterbock A."/>
            <person name="Mraz A."/>
            <person name="Stam W.T."/>
            <person name="Tice H."/>
            <person name="Bornberg-Bauer E."/>
            <person name="Green P.J."/>
            <person name="Pearson G.A."/>
            <person name="Procaccini G."/>
            <person name="Duarte C.M."/>
            <person name="Schmutz J."/>
            <person name="Reusch T.B.H."/>
            <person name="Van de Peer Y."/>
        </authorList>
    </citation>
    <scope>NUCLEOTIDE SEQUENCE [LARGE SCALE GENOMIC DNA]</scope>
    <source>
        <strain evidence="14">cv. Finnish</strain>
    </source>
</reference>
<dbReference type="OrthoDB" id="552789at2759"/>
<comment type="similarity">
    <text evidence="3">Belongs to the SKA3 family.</text>
</comment>
<dbReference type="PANTHER" id="PTHR48118:SF1">
    <property type="entry name" value="SPINDLE AND KINETOCHORE-ASSOCIATED PROTEIN 3"/>
    <property type="match status" value="1"/>
</dbReference>
<dbReference type="Proteomes" id="UP000036987">
    <property type="component" value="Unassembled WGS sequence"/>
</dbReference>
<keyword evidence="14" id="KW-1185">Reference proteome</keyword>
<evidence type="ECO:0000256" key="11">
    <source>
        <dbReference type="ARBA" id="ARBA00023306"/>
    </source>
</evidence>
<evidence type="ECO:0000256" key="1">
    <source>
        <dbReference type="ARBA" id="ARBA00004186"/>
    </source>
</evidence>
<dbReference type="GO" id="GO:0051301">
    <property type="term" value="P:cell division"/>
    <property type="evidence" value="ECO:0007669"/>
    <property type="project" value="UniProtKB-KW"/>
</dbReference>
<protein>
    <submittedName>
        <fullName evidence="13">Uncharacterized protein</fullName>
    </submittedName>
</protein>
<dbReference type="OMA" id="VRMNHLV"/>
<dbReference type="AlphaFoldDB" id="A0A0K9NJB9"/>
<evidence type="ECO:0000256" key="4">
    <source>
        <dbReference type="ARBA" id="ARBA00022454"/>
    </source>
</evidence>
<dbReference type="GO" id="GO:0000278">
    <property type="term" value="P:mitotic cell cycle"/>
    <property type="evidence" value="ECO:0000318"/>
    <property type="project" value="GO_Central"/>
</dbReference>
<dbReference type="STRING" id="29655.A0A0K9NJB9"/>
<dbReference type="GO" id="GO:0005876">
    <property type="term" value="C:spindle microtubule"/>
    <property type="evidence" value="ECO:0000318"/>
    <property type="project" value="GO_Central"/>
</dbReference>
<dbReference type="InterPro" id="IPR033341">
    <property type="entry name" value="SKA3"/>
</dbReference>
<keyword evidence="5" id="KW-0963">Cytoplasm</keyword>
<proteinExistence type="inferred from homology"/>
<dbReference type="GO" id="GO:0007059">
    <property type="term" value="P:chromosome segregation"/>
    <property type="evidence" value="ECO:0000318"/>
    <property type="project" value="GO_Central"/>
</dbReference>
<evidence type="ECO:0000256" key="10">
    <source>
        <dbReference type="ARBA" id="ARBA00023212"/>
    </source>
</evidence>
<accession>A0A0K9NJB9</accession>
<evidence type="ECO:0000256" key="2">
    <source>
        <dbReference type="ARBA" id="ARBA00004629"/>
    </source>
</evidence>
<evidence type="ECO:0000256" key="7">
    <source>
        <dbReference type="ARBA" id="ARBA00022701"/>
    </source>
</evidence>
<dbReference type="EMBL" id="LFYR01002147">
    <property type="protein sequence ID" value="KMZ56708.1"/>
    <property type="molecule type" value="Genomic_DNA"/>
</dbReference>
<keyword evidence="6" id="KW-0132">Cell division</keyword>